<reference evidence="9 10" key="1">
    <citation type="submission" date="2016-07" db="EMBL/GenBank/DDBJ databases">
        <title>Pervasive Adenine N6-methylation of Active Genes in Fungi.</title>
        <authorList>
            <consortium name="DOE Joint Genome Institute"/>
            <person name="Mondo S.J."/>
            <person name="Dannebaum R.O."/>
            <person name="Kuo R.C."/>
            <person name="Labutti K."/>
            <person name="Haridas S."/>
            <person name="Kuo A."/>
            <person name="Salamov A."/>
            <person name="Ahrendt S.R."/>
            <person name="Lipzen A."/>
            <person name="Sullivan W."/>
            <person name="Andreopoulos W.B."/>
            <person name="Clum A."/>
            <person name="Lindquist E."/>
            <person name="Daum C."/>
            <person name="Ramamoorthy G.K."/>
            <person name="Gryganskyi A."/>
            <person name="Culley D."/>
            <person name="Magnuson J.K."/>
            <person name="James T.Y."/>
            <person name="O'Malley M.A."/>
            <person name="Stajich J.E."/>
            <person name="Spatafora J.W."/>
            <person name="Visel A."/>
            <person name="Grigoriev I.V."/>
        </authorList>
    </citation>
    <scope>NUCLEOTIDE SEQUENCE [LARGE SCALE GENOMIC DNA]</scope>
    <source>
        <strain evidence="9 10">62-1032</strain>
    </source>
</reference>
<name>A0A1Y2G354_9BASI</name>
<dbReference type="PANTHER" id="PTHR10252:SF8">
    <property type="entry name" value="NUCLEAR TRANSCRIPTION FACTOR Y SUBUNIT GAMMA"/>
    <property type="match status" value="1"/>
</dbReference>
<protein>
    <submittedName>
        <fullName evidence="9">Histone-fold-containing protein</fullName>
    </submittedName>
</protein>
<dbReference type="STRING" id="106004.A0A1Y2G354"/>
<accession>A0A1Y2G354</accession>
<keyword evidence="4" id="KW-0804">Transcription</keyword>
<dbReference type="OrthoDB" id="1272441at2759"/>
<comment type="subcellular location">
    <subcellularLocation>
        <location evidence="1">Nucleus</location>
    </subcellularLocation>
</comment>
<evidence type="ECO:0000256" key="7">
    <source>
        <dbReference type="SAM" id="MobiDB-lite"/>
    </source>
</evidence>
<dbReference type="CDD" id="cd22908">
    <property type="entry name" value="HFD_NFYC-like"/>
    <property type="match status" value="1"/>
</dbReference>
<evidence type="ECO:0000256" key="4">
    <source>
        <dbReference type="ARBA" id="ARBA00023163"/>
    </source>
</evidence>
<dbReference type="SUPFAM" id="SSF47113">
    <property type="entry name" value="Histone-fold"/>
    <property type="match status" value="1"/>
</dbReference>
<feature type="compositionally biased region" description="Low complexity" evidence="7">
    <location>
        <begin position="146"/>
        <end position="157"/>
    </location>
</feature>
<proteinExistence type="inferred from homology"/>
<dbReference type="EMBL" id="MCGR01000002">
    <property type="protein sequence ID" value="ORY91804.1"/>
    <property type="molecule type" value="Genomic_DNA"/>
</dbReference>
<dbReference type="GO" id="GO:0046982">
    <property type="term" value="F:protein heterodimerization activity"/>
    <property type="evidence" value="ECO:0007669"/>
    <property type="project" value="InterPro"/>
</dbReference>
<keyword evidence="2" id="KW-0805">Transcription regulation</keyword>
<evidence type="ECO:0000256" key="5">
    <source>
        <dbReference type="ARBA" id="ARBA00023242"/>
    </source>
</evidence>
<dbReference type="InterPro" id="IPR050568">
    <property type="entry name" value="Transcr_DNA_Rep_Reg"/>
</dbReference>
<feature type="region of interest" description="Disordered" evidence="7">
    <location>
        <begin position="142"/>
        <end position="256"/>
    </location>
</feature>
<keyword evidence="3" id="KW-0238">DNA-binding</keyword>
<feature type="compositionally biased region" description="Basic residues" evidence="7">
    <location>
        <begin position="165"/>
        <end position="178"/>
    </location>
</feature>
<feature type="region of interest" description="Disordered" evidence="7">
    <location>
        <begin position="1"/>
        <end position="31"/>
    </location>
</feature>
<evidence type="ECO:0000256" key="3">
    <source>
        <dbReference type="ARBA" id="ARBA00023125"/>
    </source>
</evidence>
<dbReference type="Gene3D" id="1.10.20.10">
    <property type="entry name" value="Histone, subunit A"/>
    <property type="match status" value="1"/>
</dbReference>
<evidence type="ECO:0000313" key="10">
    <source>
        <dbReference type="Proteomes" id="UP000193467"/>
    </source>
</evidence>
<gene>
    <name evidence="9" type="ORF">BCR35DRAFT_299153</name>
</gene>
<feature type="domain" description="Transcription factor CBF/NF-Y/archaeal histone" evidence="8">
    <location>
        <begin position="61"/>
        <end position="123"/>
    </location>
</feature>
<dbReference type="GO" id="GO:0016602">
    <property type="term" value="C:CCAAT-binding factor complex"/>
    <property type="evidence" value="ECO:0007669"/>
    <property type="project" value="TreeGrafter"/>
</dbReference>
<keyword evidence="5" id="KW-0539">Nucleus</keyword>
<dbReference type="InterPro" id="IPR009072">
    <property type="entry name" value="Histone-fold"/>
</dbReference>
<evidence type="ECO:0000259" key="8">
    <source>
        <dbReference type="Pfam" id="PF00808"/>
    </source>
</evidence>
<evidence type="ECO:0000256" key="6">
    <source>
        <dbReference type="ARBA" id="ARBA00038129"/>
    </source>
</evidence>
<feature type="compositionally biased region" description="Acidic residues" evidence="7">
    <location>
        <begin position="182"/>
        <end position="195"/>
    </location>
</feature>
<comment type="similarity">
    <text evidence="6">Belongs to the NFYC/HAP5 subunit family.</text>
</comment>
<sequence length="256" mass="27511">MSGVPPTKPQRATTSTKNRPRSPSPYRTTSGTTVSQFVNEFWQHTINTAEQSEEDFKHQALPLARIKKVMKSDPEVRMISSEVTVLFEKACQIFIQELTARSHLVSLASRRRTLSRPDVAQAVSKSDMFDFLIDIIPRDDAGSTGGATASGSATPAAGAGGGKKGANKKGKGKKRGRKSSVEDEDGNYGEEEGEETPMGSEFGGGPPTEVEYGEGGFEGEEIEPGSKRARMEGEEPLAAEDPNAIVYGSGQYETGY</sequence>
<dbReference type="InParanoid" id="A0A1Y2G354"/>
<dbReference type="FunFam" id="1.10.20.10:FF:000062">
    <property type="entry name" value="Nuclear transcription factor Y subunit C"/>
    <property type="match status" value="1"/>
</dbReference>
<dbReference type="GO" id="GO:0000978">
    <property type="term" value="F:RNA polymerase II cis-regulatory region sequence-specific DNA binding"/>
    <property type="evidence" value="ECO:0007669"/>
    <property type="project" value="TreeGrafter"/>
</dbReference>
<keyword evidence="10" id="KW-1185">Reference proteome</keyword>
<dbReference type="Pfam" id="PF00808">
    <property type="entry name" value="CBFD_NFYB_HMF"/>
    <property type="match status" value="1"/>
</dbReference>
<evidence type="ECO:0000256" key="1">
    <source>
        <dbReference type="ARBA" id="ARBA00004123"/>
    </source>
</evidence>
<evidence type="ECO:0000256" key="2">
    <source>
        <dbReference type="ARBA" id="ARBA00023015"/>
    </source>
</evidence>
<evidence type="ECO:0000313" key="9">
    <source>
        <dbReference type="EMBL" id="ORY91804.1"/>
    </source>
</evidence>
<feature type="compositionally biased region" description="Basic and acidic residues" evidence="7">
    <location>
        <begin position="224"/>
        <end position="233"/>
    </location>
</feature>
<dbReference type="GO" id="GO:0001228">
    <property type="term" value="F:DNA-binding transcription activator activity, RNA polymerase II-specific"/>
    <property type="evidence" value="ECO:0007669"/>
    <property type="project" value="TreeGrafter"/>
</dbReference>
<organism evidence="9 10">
    <name type="scientific">Leucosporidium creatinivorum</name>
    <dbReference type="NCBI Taxonomy" id="106004"/>
    <lineage>
        <taxon>Eukaryota</taxon>
        <taxon>Fungi</taxon>
        <taxon>Dikarya</taxon>
        <taxon>Basidiomycota</taxon>
        <taxon>Pucciniomycotina</taxon>
        <taxon>Microbotryomycetes</taxon>
        <taxon>Leucosporidiales</taxon>
        <taxon>Leucosporidium</taxon>
    </lineage>
</organism>
<dbReference type="AlphaFoldDB" id="A0A1Y2G354"/>
<dbReference type="Proteomes" id="UP000193467">
    <property type="component" value="Unassembled WGS sequence"/>
</dbReference>
<dbReference type="PANTHER" id="PTHR10252">
    <property type="entry name" value="HISTONE-LIKE TRANSCRIPTION FACTOR CCAAT-RELATED"/>
    <property type="match status" value="1"/>
</dbReference>
<comment type="caution">
    <text evidence="9">The sequence shown here is derived from an EMBL/GenBank/DDBJ whole genome shotgun (WGS) entry which is preliminary data.</text>
</comment>
<dbReference type="InterPro" id="IPR003958">
    <property type="entry name" value="CBFA_NFYB_domain"/>
</dbReference>